<evidence type="ECO:0000256" key="1">
    <source>
        <dbReference type="ARBA" id="ARBA00003195"/>
    </source>
</evidence>
<evidence type="ECO:0000256" key="13">
    <source>
        <dbReference type="PIRNR" id="PIRNR016564"/>
    </source>
</evidence>
<evidence type="ECO:0000256" key="8">
    <source>
        <dbReference type="ARBA" id="ARBA00022792"/>
    </source>
</evidence>
<dbReference type="GO" id="GO:0005743">
    <property type="term" value="C:mitochondrial inner membrane"/>
    <property type="evidence" value="ECO:0007669"/>
    <property type="project" value="UniProtKB-SubCell"/>
</dbReference>
<dbReference type="OMA" id="GSHTCGY"/>
<evidence type="ECO:0000256" key="10">
    <source>
        <dbReference type="ARBA" id="ARBA00022982"/>
    </source>
</evidence>
<evidence type="ECO:0000256" key="12">
    <source>
        <dbReference type="ARBA" id="ARBA00023136"/>
    </source>
</evidence>
<dbReference type="GO" id="GO:0006120">
    <property type="term" value="P:mitochondrial electron transport, NADH to ubiquinone"/>
    <property type="evidence" value="ECO:0007669"/>
    <property type="project" value="InterPro"/>
</dbReference>
<proteinExistence type="inferred from homology"/>
<comment type="similarity">
    <text evidence="3 13">Belongs to the complex I NDUFS6 subunit family.</text>
</comment>
<dbReference type="InterPro" id="IPR016668">
    <property type="entry name" value="NDUFS6"/>
</dbReference>
<dbReference type="Proteomes" id="UP000283210">
    <property type="component" value="Unassembled WGS sequence"/>
</dbReference>
<gene>
    <name evidence="15" type="ORF">OJAV_G00235840</name>
</gene>
<dbReference type="PANTHER" id="PTHR13156">
    <property type="entry name" value="NADH-UBIQUINONE OXIDOREDUCTASE 13 KD-A SUBUNIT"/>
    <property type="match status" value="1"/>
</dbReference>
<keyword evidence="8 13" id="KW-0999">Mitochondrion inner membrane</keyword>
<dbReference type="PIRSF" id="PIRSF016564">
    <property type="entry name" value="CI-13KD-A"/>
    <property type="match status" value="1"/>
</dbReference>
<keyword evidence="6 13" id="KW-0813">Transport</keyword>
<keyword evidence="16" id="KW-1185">Reference proteome</keyword>
<dbReference type="GO" id="GO:0098803">
    <property type="term" value="C:respiratory chain complex"/>
    <property type="evidence" value="ECO:0007669"/>
    <property type="project" value="UniProtKB-ARBA"/>
</dbReference>
<sequence length="127" mass="13770">MAAALGRLLSFSKNAKVFVSPLRSTVTPVHRYSVEVSSTGEIITHTGQVFDANDPRRARFVGRQKEVNKNFAINLVAEEPVSEVGHRVVSCDGGGGALGHPKVYINLDKDTKVGTCGYCGLQFKQKH</sequence>
<dbReference type="Pfam" id="PF10276">
    <property type="entry name" value="zf-CHCC"/>
    <property type="match status" value="1"/>
</dbReference>
<protein>
    <recommendedName>
        <fullName evidence="5 13">NADH dehydrogenase [ubiquinone] iron-sulfur protein 6, mitochondrial</fullName>
    </recommendedName>
</protein>
<dbReference type="InterPro" id="IPR019401">
    <property type="entry name" value="Znf_CHCC"/>
</dbReference>
<dbReference type="GO" id="GO:1990204">
    <property type="term" value="C:oxidoreductase complex"/>
    <property type="evidence" value="ECO:0007669"/>
    <property type="project" value="UniProtKB-ARBA"/>
</dbReference>
<evidence type="ECO:0000256" key="9">
    <source>
        <dbReference type="ARBA" id="ARBA00022946"/>
    </source>
</evidence>
<comment type="function">
    <text evidence="1 13">Accessory subunit of the mitochondrial membrane respiratory chain NADH dehydrogenase (Complex I), that is believed not to be involved in catalysis. Complex I functions in the transfer of electrons from NADH to the respiratory chain. The immediate electron acceptor for the enzyme is believed to be ubiquinone.</text>
</comment>
<dbReference type="PANTHER" id="PTHR13156:SF0">
    <property type="entry name" value="NADH DEHYDROGENASE [UBIQUINONE] IRON-SULFUR PROTEIN 6, MITOCHONDRIAL"/>
    <property type="match status" value="1"/>
</dbReference>
<name>A0A437BYD4_ORYJA</name>
<dbReference type="AlphaFoldDB" id="A0A437BYD4"/>
<evidence type="ECO:0000313" key="15">
    <source>
        <dbReference type="EMBL" id="RVE55483.1"/>
    </source>
</evidence>
<dbReference type="GO" id="GO:1902495">
    <property type="term" value="C:transmembrane transporter complex"/>
    <property type="evidence" value="ECO:0007669"/>
    <property type="project" value="UniProtKB-ARBA"/>
</dbReference>
<comment type="subcellular location">
    <subcellularLocation>
        <location evidence="2">Mitochondrion inner membrane</location>
        <topology evidence="2">Peripheral membrane protein</topology>
        <orientation evidence="2">Matrix side</orientation>
    </subcellularLocation>
</comment>
<dbReference type="OrthoDB" id="307899at2759"/>
<evidence type="ECO:0000256" key="2">
    <source>
        <dbReference type="ARBA" id="ARBA00004443"/>
    </source>
</evidence>
<dbReference type="FunFam" id="2.60.260.40:FF:000002">
    <property type="entry name" value="NADH dehydrogenase [ubiquinone] iron-sulfur protein 6, mitochondrial"/>
    <property type="match status" value="1"/>
</dbReference>
<evidence type="ECO:0000313" key="16">
    <source>
        <dbReference type="Proteomes" id="UP000283210"/>
    </source>
</evidence>
<evidence type="ECO:0000259" key="14">
    <source>
        <dbReference type="Pfam" id="PF10276"/>
    </source>
</evidence>
<comment type="subunit">
    <text evidence="4">Mammalian complex I is composed of 45 different subunits. This is a component of the iron-sulfur (IP) fragment of the enzyme.</text>
</comment>
<evidence type="ECO:0000256" key="11">
    <source>
        <dbReference type="ARBA" id="ARBA00023128"/>
    </source>
</evidence>
<keyword evidence="9" id="KW-0809">Transit peptide</keyword>
<feature type="domain" description="Zinc finger CHCC-type" evidence="14">
    <location>
        <begin position="87"/>
        <end position="123"/>
    </location>
</feature>
<evidence type="ECO:0000256" key="6">
    <source>
        <dbReference type="ARBA" id="ARBA00022448"/>
    </source>
</evidence>
<keyword evidence="11 13" id="KW-0496">Mitochondrion</keyword>
<dbReference type="Gene3D" id="2.60.260.40">
    <property type="entry name" value="q5lls5 like domains"/>
    <property type="match status" value="1"/>
</dbReference>
<evidence type="ECO:0000256" key="7">
    <source>
        <dbReference type="ARBA" id="ARBA00022660"/>
    </source>
</evidence>
<reference evidence="15 16" key="1">
    <citation type="submission" date="2018-11" db="EMBL/GenBank/DDBJ databases">
        <authorList>
            <person name="Lopez-Roques C."/>
            <person name="Donnadieu C."/>
            <person name="Bouchez O."/>
            <person name="Klopp C."/>
            <person name="Cabau C."/>
            <person name="Zahm M."/>
        </authorList>
    </citation>
    <scope>NUCLEOTIDE SEQUENCE [LARGE SCALE GENOMIC DNA]</scope>
    <source>
        <strain evidence="15">RS831</strain>
        <tissue evidence="15">Whole body</tissue>
    </source>
</reference>
<dbReference type="EMBL" id="ML136693">
    <property type="protein sequence ID" value="RVE55483.1"/>
    <property type="molecule type" value="Genomic_DNA"/>
</dbReference>
<keyword evidence="10 13" id="KW-0249">Electron transport</keyword>
<keyword evidence="7 13" id="KW-0679">Respiratory chain</keyword>
<organism evidence="15 16">
    <name type="scientific">Oryzias javanicus</name>
    <name type="common">Javanese ricefish</name>
    <name type="synonym">Aplocheilus javanicus</name>
    <dbReference type="NCBI Taxonomy" id="123683"/>
    <lineage>
        <taxon>Eukaryota</taxon>
        <taxon>Metazoa</taxon>
        <taxon>Chordata</taxon>
        <taxon>Craniata</taxon>
        <taxon>Vertebrata</taxon>
        <taxon>Euteleostomi</taxon>
        <taxon>Actinopterygii</taxon>
        <taxon>Neopterygii</taxon>
        <taxon>Teleostei</taxon>
        <taxon>Neoteleostei</taxon>
        <taxon>Acanthomorphata</taxon>
        <taxon>Ovalentaria</taxon>
        <taxon>Atherinomorphae</taxon>
        <taxon>Beloniformes</taxon>
        <taxon>Adrianichthyidae</taxon>
        <taxon>Oryziinae</taxon>
        <taxon>Oryzias</taxon>
    </lineage>
</organism>
<accession>A0A437BYD4</accession>
<evidence type="ECO:0000256" key="3">
    <source>
        <dbReference type="ARBA" id="ARBA00007291"/>
    </source>
</evidence>
<reference evidence="15 16" key="2">
    <citation type="submission" date="2019-01" db="EMBL/GenBank/DDBJ databases">
        <title>A chromosome length genome reference of the Java medaka (oryzias javanicus).</title>
        <authorList>
            <person name="Herpin A."/>
            <person name="Takehana Y."/>
            <person name="Naruse K."/>
            <person name="Ansai S."/>
            <person name="Kawaguchi M."/>
        </authorList>
    </citation>
    <scope>NUCLEOTIDE SEQUENCE [LARGE SCALE GENOMIC DNA]</scope>
    <source>
        <strain evidence="15">RS831</strain>
        <tissue evidence="15">Whole body</tissue>
    </source>
</reference>
<evidence type="ECO:0000256" key="4">
    <source>
        <dbReference type="ARBA" id="ARBA00011261"/>
    </source>
</evidence>
<evidence type="ECO:0000256" key="5">
    <source>
        <dbReference type="ARBA" id="ARBA00014517"/>
    </source>
</evidence>
<keyword evidence="12 13" id="KW-0472">Membrane</keyword>